<dbReference type="OrthoDB" id="2963828at2"/>
<evidence type="ECO:0000313" key="4">
    <source>
        <dbReference type="Proteomes" id="UP000198935"/>
    </source>
</evidence>
<reference evidence="4" key="1">
    <citation type="submission" date="2016-10" db="EMBL/GenBank/DDBJ databases">
        <authorList>
            <person name="Varghese N."/>
            <person name="Submissions S."/>
        </authorList>
    </citation>
    <scope>NUCLEOTIDE SEQUENCE [LARGE SCALE GENOMIC DNA]</scope>
    <source>
        <strain evidence="4">SP</strain>
    </source>
</reference>
<accession>A0A1H3UPR6</accession>
<dbReference type="Proteomes" id="UP000198935">
    <property type="component" value="Unassembled WGS sequence"/>
</dbReference>
<keyword evidence="4" id="KW-1185">Reference proteome</keyword>
<sequence>MKKIVAYTIAGALTIGLSSAAISVFAEENVVSLPLTVKYDSDLETVDEPTRQKVAEIHNKLLEGTITFKEAEEQLTELGVGFPLGLGGMSLTFADEKDALISEMDEQLRESKITAEEAKEQLSELGEEMPASSEGGRQALSEIDEETTAKIAKVQKQLREGTVTAEEVKQQLLELGVKMSASSEGDGKMTSEMDEEIAAKVAEIQERLREGKITAEEAEEQLSWLLTFQWGVDEWLLPLEI</sequence>
<dbReference type="EMBL" id="FNPI01000024">
    <property type="protein sequence ID" value="SDZ64452.1"/>
    <property type="molecule type" value="Genomic_DNA"/>
</dbReference>
<feature type="coiled-coil region" evidence="1">
    <location>
        <begin position="101"/>
        <end position="171"/>
    </location>
</feature>
<evidence type="ECO:0000256" key="1">
    <source>
        <dbReference type="SAM" id="Coils"/>
    </source>
</evidence>
<evidence type="ECO:0000313" key="3">
    <source>
        <dbReference type="EMBL" id="SDZ64452.1"/>
    </source>
</evidence>
<keyword evidence="2" id="KW-0732">Signal</keyword>
<evidence type="ECO:0000256" key="2">
    <source>
        <dbReference type="SAM" id="SignalP"/>
    </source>
</evidence>
<protein>
    <submittedName>
        <fullName evidence="3">Uncharacterized protein</fullName>
    </submittedName>
</protein>
<dbReference type="AlphaFoldDB" id="A0A1H3UPR6"/>
<organism evidence="3 4">
    <name type="scientific">Evansella caseinilytica</name>
    <dbReference type="NCBI Taxonomy" id="1503961"/>
    <lineage>
        <taxon>Bacteria</taxon>
        <taxon>Bacillati</taxon>
        <taxon>Bacillota</taxon>
        <taxon>Bacilli</taxon>
        <taxon>Bacillales</taxon>
        <taxon>Bacillaceae</taxon>
        <taxon>Evansella</taxon>
    </lineage>
</organism>
<feature type="chain" id="PRO_5011776707" evidence="2">
    <location>
        <begin position="27"/>
        <end position="241"/>
    </location>
</feature>
<feature type="signal peptide" evidence="2">
    <location>
        <begin position="1"/>
        <end position="26"/>
    </location>
</feature>
<name>A0A1H3UPR6_9BACI</name>
<keyword evidence="1" id="KW-0175">Coiled coil</keyword>
<gene>
    <name evidence="3" type="ORF">SAMN05421736_12450</name>
</gene>
<proteinExistence type="predicted"/>